<reference evidence="2 3" key="1">
    <citation type="submission" date="2023-12" db="EMBL/GenBank/DDBJ databases">
        <title>A high-quality genome assembly for Dillenia turbinata (Dilleniales).</title>
        <authorList>
            <person name="Chanderbali A."/>
        </authorList>
    </citation>
    <scope>NUCLEOTIDE SEQUENCE [LARGE SCALE GENOMIC DNA]</scope>
    <source>
        <strain evidence="2">LSX21</strain>
        <tissue evidence="2">Leaf</tissue>
    </source>
</reference>
<feature type="region of interest" description="Disordered" evidence="1">
    <location>
        <begin position="16"/>
        <end position="44"/>
    </location>
</feature>
<evidence type="ECO:0000313" key="2">
    <source>
        <dbReference type="EMBL" id="KAK6924176.1"/>
    </source>
</evidence>
<keyword evidence="3" id="KW-1185">Reference proteome</keyword>
<dbReference type="EMBL" id="JBAMMX010000017">
    <property type="protein sequence ID" value="KAK6924176.1"/>
    <property type="molecule type" value="Genomic_DNA"/>
</dbReference>
<organism evidence="2 3">
    <name type="scientific">Dillenia turbinata</name>
    <dbReference type="NCBI Taxonomy" id="194707"/>
    <lineage>
        <taxon>Eukaryota</taxon>
        <taxon>Viridiplantae</taxon>
        <taxon>Streptophyta</taxon>
        <taxon>Embryophyta</taxon>
        <taxon>Tracheophyta</taxon>
        <taxon>Spermatophyta</taxon>
        <taxon>Magnoliopsida</taxon>
        <taxon>eudicotyledons</taxon>
        <taxon>Gunneridae</taxon>
        <taxon>Pentapetalae</taxon>
        <taxon>Dilleniales</taxon>
        <taxon>Dilleniaceae</taxon>
        <taxon>Dillenia</taxon>
    </lineage>
</organism>
<dbReference type="AlphaFoldDB" id="A0AAN8V665"/>
<proteinExistence type="predicted"/>
<accession>A0AAN8V665</accession>
<protein>
    <submittedName>
        <fullName evidence="2">Uncharacterized protein</fullName>
    </submittedName>
</protein>
<comment type="caution">
    <text evidence="2">The sequence shown here is derived from an EMBL/GenBank/DDBJ whole genome shotgun (WGS) entry which is preliminary data.</text>
</comment>
<evidence type="ECO:0000256" key="1">
    <source>
        <dbReference type="SAM" id="MobiDB-lite"/>
    </source>
</evidence>
<dbReference type="Proteomes" id="UP001370490">
    <property type="component" value="Unassembled WGS sequence"/>
</dbReference>
<gene>
    <name evidence="2" type="ORF">RJ641_010376</name>
</gene>
<sequence>RKRFASYVNLDESCQADKAKGSQGPEKSKWVWKPSEGNGGQGRKVVGKSEQLVNEAHVKSLPLYMPKALSQPL</sequence>
<evidence type="ECO:0000313" key="3">
    <source>
        <dbReference type="Proteomes" id="UP001370490"/>
    </source>
</evidence>
<name>A0AAN8V665_9MAGN</name>
<feature type="non-terminal residue" evidence="2">
    <location>
        <position position="1"/>
    </location>
</feature>